<organism evidence="2">
    <name type="scientific">Alexandrium catenella</name>
    <name type="common">Red tide dinoflagellate</name>
    <name type="synonym">Gonyaulax catenella</name>
    <dbReference type="NCBI Taxonomy" id="2925"/>
    <lineage>
        <taxon>Eukaryota</taxon>
        <taxon>Sar</taxon>
        <taxon>Alveolata</taxon>
        <taxon>Dinophyceae</taxon>
        <taxon>Gonyaulacales</taxon>
        <taxon>Pyrocystaceae</taxon>
        <taxon>Alexandrium</taxon>
    </lineage>
</organism>
<name>A0A7S1LC54_ALECA</name>
<sequence length="362" mass="37838">MVSASKVAALRSQQGLGEFSDGGIETHDTTSLEQAIAESSVGSAEVAYVPLSFGEQLVLETYIRCRQRPYDRKRQEELAAPRHRGATGDPPVGAGEPGTSQSSSAQPSKTLPKNQVEELCSRLAQPKRFLGSKTSPGEDLAQQSSEEDRAKRAALDVDAMLSRLTAPRLPRAHSPTPGERVVMAFKEASAGRPVDLERVAELAKPTKRGASLRSWGVRPDWVRPEQPASARGHLSSRSSEQTQRRPGSASIGAAAAAALSPMGSAFGEAASSQAYPTPPSSGGAAAAFDSPGSRSPEGALDSLDATRRSQDGSLAATPSNTGGKISSRGTLTPDINTPRQAPRPTSFLQHGAPGWASRGGGR</sequence>
<feature type="region of interest" description="Disordered" evidence="1">
    <location>
        <begin position="204"/>
        <end position="255"/>
    </location>
</feature>
<feature type="compositionally biased region" description="Polar residues" evidence="1">
    <location>
        <begin position="235"/>
        <end position="245"/>
    </location>
</feature>
<dbReference type="AlphaFoldDB" id="A0A7S1LC54"/>
<dbReference type="EMBL" id="HBGE01011456">
    <property type="protein sequence ID" value="CAD9099663.1"/>
    <property type="molecule type" value="Transcribed_RNA"/>
</dbReference>
<feature type="region of interest" description="Disordered" evidence="1">
    <location>
        <begin position="1"/>
        <end position="26"/>
    </location>
</feature>
<protein>
    <submittedName>
        <fullName evidence="2">Uncharacterized protein</fullName>
    </submittedName>
</protein>
<feature type="region of interest" description="Disordered" evidence="1">
    <location>
        <begin position="267"/>
        <end position="362"/>
    </location>
</feature>
<feature type="compositionally biased region" description="Low complexity" evidence="1">
    <location>
        <begin position="280"/>
        <end position="293"/>
    </location>
</feature>
<feature type="region of interest" description="Disordered" evidence="1">
    <location>
        <begin position="73"/>
        <end position="154"/>
    </location>
</feature>
<evidence type="ECO:0000313" key="2">
    <source>
        <dbReference type="EMBL" id="CAD9099663.1"/>
    </source>
</evidence>
<proteinExistence type="predicted"/>
<accession>A0A7S1LC54</accession>
<evidence type="ECO:0000256" key="1">
    <source>
        <dbReference type="SAM" id="MobiDB-lite"/>
    </source>
</evidence>
<gene>
    <name evidence="2" type="ORF">ACAT0790_LOCUS6723</name>
</gene>
<feature type="compositionally biased region" description="Polar residues" evidence="1">
    <location>
        <begin position="98"/>
        <end position="113"/>
    </location>
</feature>
<reference evidence="2" key="1">
    <citation type="submission" date="2021-01" db="EMBL/GenBank/DDBJ databases">
        <authorList>
            <person name="Corre E."/>
            <person name="Pelletier E."/>
            <person name="Niang G."/>
            <person name="Scheremetjew M."/>
            <person name="Finn R."/>
            <person name="Kale V."/>
            <person name="Holt S."/>
            <person name="Cochrane G."/>
            <person name="Meng A."/>
            <person name="Brown T."/>
            <person name="Cohen L."/>
        </authorList>
    </citation>
    <scope>NUCLEOTIDE SEQUENCE</scope>
    <source>
        <strain evidence="2">OF101</strain>
    </source>
</reference>
<feature type="compositionally biased region" description="Polar residues" evidence="1">
    <location>
        <begin position="316"/>
        <end position="339"/>
    </location>
</feature>